<feature type="region of interest" description="Disordered" evidence="1">
    <location>
        <begin position="381"/>
        <end position="408"/>
    </location>
</feature>
<comment type="caution">
    <text evidence="2">The sequence shown here is derived from an EMBL/GenBank/DDBJ whole genome shotgun (WGS) entry which is preliminary data.</text>
</comment>
<sequence length="678" mass="78181">MSIENKEEDKCFACQQLYPKTYLQYIDDNSIQPQMKTKNKSSSNEKEKSDPRFQIKLPFCYNCMPNEKVKSINNRCQVPEMSEDIFYKSTDWHTETAQPFLPPSKTPFPKSKPSNRSKPNRASRSKLRERKRTLLKSFRKLEELKNDIEEQRTKESTLNVTSDQKDFLNIMAKRLKNKRSGSVQEQRHINLNKSQNVLLLKELDKSRNNEAQKPSKMIPSKGNKFKIIKVKKKSVIGIHSKLKSKPSTKLTKINKKSISSSSGSFSDKEESDENTNAKTKKGRIPTLSTNQMTMSPQEFLNIPNLNKGNSKTTINENSSRTNNLHRDSLISNNSSRNSNSIIFHRKSNGLSTIKRKNLKIDIDCNKSAILKCNLSSNQLNASDMDKGNYQSSRIKNPPKSPLKPDLKPIKKPKKTCVVNDIFYSMLRVDDLISCQPTSSETHKQMTAIKSYLKQYSDIFKTTQKGLLQMEIKEADNLSQLTLFFNKLRKELDFKEELLKIKYKSMVNSYETSLRMDLEFLEKKCKHLCEVIDSYSQEFKTPTKTEPNLSEDFMNNCNLESILLKEKAGTYKLLNKEFTIQTETSFQCPTVECDFRRVKSFIDEINVISHSTTKIPDLKRDTLDSFNREENSSKGSDTDRKTHCSVRLEVGMLEENENSEISSEIGNRSVDITPNQRKH</sequence>
<name>A0AAD1U5H0_EUPCR</name>
<feature type="region of interest" description="Disordered" evidence="1">
    <location>
        <begin position="96"/>
        <end position="132"/>
    </location>
</feature>
<reference evidence="2" key="1">
    <citation type="submission" date="2023-07" db="EMBL/GenBank/DDBJ databases">
        <authorList>
            <consortium name="AG Swart"/>
            <person name="Singh M."/>
            <person name="Singh A."/>
            <person name="Seah K."/>
            <person name="Emmerich C."/>
        </authorList>
    </citation>
    <scope>NUCLEOTIDE SEQUENCE</scope>
    <source>
        <strain evidence="2">DP1</strain>
    </source>
</reference>
<dbReference type="Proteomes" id="UP001295684">
    <property type="component" value="Unassembled WGS sequence"/>
</dbReference>
<protein>
    <submittedName>
        <fullName evidence="2">Uncharacterized protein</fullName>
    </submittedName>
</protein>
<evidence type="ECO:0000256" key="1">
    <source>
        <dbReference type="SAM" id="MobiDB-lite"/>
    </source>
</evidence>
<feature type="compositionally biased region" description="Polar residues" evidence="1">
    <location>
        <begin position="301"/>
        <end position="322"/>
    </location>
</feature>
<feature type="compositionally biased region" description="Basic residues" evidence="1">
    <location>
        <begin position="113"/>
        <end position="132"/>
    </location>
</feature>
<evidence type="ECO:0000313" key="2">
    <source>
        <dbReference type="EMBL" id="CAI2360521.1"/>
    </source>
</evidence>
<gene>
    <name evidence="2" type="ORF">ECRASSUSDP1_LOCUS1825</name>
</gene>
<feature type="region of interest" description="Disordered" evidence="1">
    <location>
        <begin position="654"/>
        <end position="678"/>
    </location>
</feature>
<keyword evidence="3" id="KW-1185">Reference proteome</keyword>
<accession>A0AAD1U5H0</accession>
<dbReference type="EMBL" id="CAMPGE010001721">
    <property type="protein sequence ID" value="CAI2360521.1"/>
    <property type="molecule type" value="Genomic_DNA"/>
</dbReference>
<dbReference type="AlphaFoldDB" id="A0AAD1U5H0"/>
<feature type="region of interest" description="Disordered" evidence="1">
    <location>
        <begin position="239"/>
        <end position="286"/>
    </location>
</feature>
<proteinExistence type="predicted"/>
<evidence type="ECO:0000313" key="3">
    <source>
        <dbReference type="Proteomes" id="UP001295684"/>
    </source>
</evidence>
<feature type="region of interest" description="Disordered" evidence="1">
    <location>
        <begin position="301"/>
        <end position="332"/>
    </location>
</feature>
<feature type="compositionally biased region" description="Polar residues" evidence="1">
    <location>
        <begin position="669"/>
        <end position="678"/>
    </location>
</feature>
<organism evidence="2 3">
    <name type="scientific">Euplotes crassus</name>
    <dbReference type="NCBI Taxonomy" id="5936"/>
    <lineage>
        <taxon>Eukaryota</taxon>
        <taxon>Sar</taxon>
        <taxon>Alveolata</taxon>
        <taxon>Ciliophora</taxon>
        <taxon>Intramacronucleata</taxon>
        <taxon>Spirotrichea</taxon>
        <taxon>Hypotrichia</taxon>
        <taxon>Euplotida</taxon>
        <taxon>Euplotidae</taxon>
        <taxon>Moneuplotes</taxon>
    </lineage>
</organism>
<feature type="compositionally biased region" description="Low complexity" evidence="1">
    <location>
        <begin position="247"/>
        <end position="265"/>
    </location>
</feature>